<dbReference type="EMBL" id="JACHEK010000006">
    <property type="protein sequence ID" value="MBB6145329.1"/>
    <property type="molecule type" value="Genomic_DNA"/>
</dbReference>
<evidence type="ECO:0000256" key="1">
    <source>
        <dbReference type="SAM" id="Phobius"/>
    </source>
</evidence>
<feature type="transmembrane region" description="Helical" evidence="1">
    <location>
        <begin position="12"/>
        <end position="35"/>
    </location>
</feature>
<keyword evidence="1" id="KW-0812">Transmembrane</keyword>
<evidence type="ECO:0000313" key="3">
    <source>
        <dbReference type="EMBL" id="MBB6145329.1"/>
    </source>
</evidence>
<keyword evidence="4" id="KW-1185">Reference proteome</keyword>
<evidence type="ECO:0000313" key="4">
    <source>
        <dbReference type="Proteomes" id="UP000538666"/>
    </source>
</evidence>
<dbReference type="Proteomes" id="UP000538666">
    <property type="component" value="Unassembled WGS sequence"/>
</dbReference>
<gene>
    <name evidence="3" type="ORF">HNQ77_003287</name>
</gene>
<dbReference type="InterPro" id="IPR013783">
    <property type="entry name" value="Ig-like_fold"/>
</dbReference>
<dbReference type="AlphaFoldDB" id="A0A841K046"/>
<dbReference type="SUPFAM" id="SSF81296">
    <property type="entry name" value="E set domains"/>
    <property type="match status" value="2"/>
</dbReference>
<sequence>MLRRLKYSQLFIRAMVCGIPTIFAAWAITGCGVGLTNNGAASAISAPSSSVRVGQTLQINNQSKLTGSPITYWVNGVQGGNAQLGTIDANGLYTAPGSVPTPNNAVTITSLATDFPDDKPGSAVISVLNPIPIIKTVTPTALTEGTTLITISGSEFVYGAQIVWNGVPVPTTLVSDSQLAATIAAPTPGTYPLTVSNPDPGSANAATISEQVGPGQVVLTWQTTNGTSVRVSNPLTIGLMVNGTNNTGVTLTANGIAGGNAQIGTVVSNADGSVTYTAPAIVPSPSNTVQLTAISVDNRKVSASQNISVMNPIPILVSATPMAFNAGTNTVVLAGSNFINGAQALVNGAAVSTTFNSGGQLTASFTAPNPGNLDLQVLNPSPGPAASTDLIAQVNGTLPVQLVSPQDASRFLAQATFGATDADIHHLSTIGFPAWLGEQFNTPATLHEPFVDQALALYNPPCNAGDIQCNASLFVDNASDENYWQQSFWQQALTGQDQLRQRVTYALSQLFVIASTNPGVAAMPRGMANYYDVLGADAFGNFRQLLQDVTLNPMMGMFLSMQGNDKGDATRDPDENYAREVMQLFTIGLYQLNPDGTQKLDGTGQPIPTYSNTDVMGLAKVFTGFSWNIPGDQSDNAWSNCCVYVGPGFGEDILPMQSFPNHHSTDEKDFLGGTIPANTNADPLGDLKVALDTLFNHPNLPPFFCRQLIQHLVTSNPSPAYVSRVAAVFQDDGQGVRGDMQAVLQAILLDEEARGSAAASSNPQYGKVREAMVRYTEWARAFTAQSRTGSFNLRTTEDPIYALGEMTLRSPTVFNWFAPGYVPPGTSIEQAGLTAPEMEMTDVSTVVGYLNYMQSAIGAGYNFGPDVFSYYSTEMGLAATPDQLLDRINLLLMAGEMDSTLRSQILSAVASIPIPSGDENAINAALLSRVQTAIYLTMASPAYAAQF</sequence>
<dbReference type="PROSITE" id="PS51257">
    <property type="entry name" value="PROKAR_LIPOPROTEIN"/>
    <property type="match status" value="1"/>
</dbReference>
<dbReference type="Pfam" id="PF08811">
    <property type="entry name" value="DUF1800"/>
    <property type="match status" value="1"/>
</dbReference>
<dbReference type="Pfam" id="PF01833">
    <property type="entry name" value="TIG"/>
    <property type="match status" value="1"/>
</dbReference>
<dbReference type="InterPro" id="IPR014917">
    <property type="entry name" value="DUF1800"/>
</dbReference>
<dbReference type="InterPro" id="IPR002909">
    <property type="entry name" value="IPT_dom"/>
</dbReference>
<keyword evidence="1" id="KW-1133">Transmembrane helix</keyword>
<dbReference type="PANTHER" id="PTHR43737">
    <property type="entry name" value="BLL7424 PROTEIN"/>
    <property type="match status" value="1"/>
</dbReference>
<feature type="domain" description="IPT/TIG" evidence="2">
    <location>
        <begin position="132"/>
        <end position="202"/>
    </location>
</feature>
<comment type="caution">
    <text evidence="3">The sequence shown here is derived from an EMBL/GenBank/DDBJ whole genome shotgun (WGS) entry which is preliminary data.</text>
</comment>
<dbReference type="InterPro" id="IPR014756">
    <property type="entry name" value="Ig_E-set"/>
</dbReference>
<dbReference type="PANTHER" id="PTHR43737:SF1">
    <property type="entry name" value="DUF1501 DOMAIN-CONTAINING PROTEIN"/>
    <property type="match status" value="1"/>
</dbReference>
<evidence type="ECO:0000259" key="2">
    <source>
        <dbReference type="Pfam" id="PF01833"/>
    </source>
</evidence>
<protein>
    <submittedName>
        <fullName evidence="3">Uncharacterized protein (DUF1800 family)</fullName>
    </submittedName>
</protein>
<dbReference type="RefSeq" id="WP_197081930.1">
    <property type="nucleotide sequence ID" value="NZ_JACHEK010000006.1"/>
</dbReference>
<proteinExistence type="predicted"/>
<dbReference type="Gene3D" id="2.60.40.10">
    <property type="entry name" value="Immunoglobulins"/>
    <property type="match status" value="1"/>
</dbReference>
<keyword evidence="1" id="KW-0472">Membrane</keyword>
<name>A0A841K046_9BACT</name>
<reference evidence="3 4" key="1">
    <citation type="submission" date="2020-08" db="EMBL/GenBank/DDBJ databases">
        <title>Genomic Encyclopedia of Type Strains, Phase IV (KMG-IV): sequencing the most valuable type-strain genomes for metagenomic binning, comparative biology and taxonomic classification.</title>
        <authorList>
            <person name="Goeker M."/>
        </authorList>
    </citation>
    <scope>NUCLEOTIDE SEQUENCE [LARGE SCALE GENOMIC DNA]</scope>
    <source>
        <strain evidence="3 4">DSM 103733</strain>
    </source>
</reference>
<accession>A0A841K046</accession>
<organism evidence="3 4">
    <name type="scientific">Silvibacterium bohemicum</name>
    <dbReference type="NCBI Taxonomy" id="1577686"/>
    <lineage>
        <taxon>Bacteria</taxon>
        <taxon>Pseudomonadati</taxon>
        <taxon>Acidobacteriota</taxon>
        <taxon>Terriglobia</taxon>
        <taxon>Terriglobales</taxon>
        <taxon>Acidobacteriaceae</taxon>
        <taxon>Silvibacterium</taxon>
    </lineage>
</organism>